<organism evidence="3 4">
    <name type="scientific">Aquibacillus albus</name>
    <dbReference type="NCBI Taxonomy" id="1168171"/>
    <lineage>
        <taxon>Bacteria</taxon>
        <taxon>Bacillati</taxon>
        <taxon>Bacillota</taxon>
        <taxon>Bacilli</taxon>
        <taxon>Bacillales</taxon>
        <taxon>Bacillaceae</taxon>
        <taxon>Aquibacillus</taxon>
    </lineage>
</organism>
<feature type="transmembrane region" description="Helical" evidence="1">
    <location>
        <begin position="12"/>
        <end position="34"/>
    </location>
</feature>
<keyword evidence="1" id="KW-0812">Transmembrane</keyword>
<feature type="domain" description="Putative Flp pilus-assembly TadG-like N-terminal" evidence="2">
    <location>
        <begin position="13"/>
        <end position="59"/>
    </location>
</feature>
<comment type="caution">
    <text evidence="3">The sequence shown here is derived from an EMBL/GenBank/DDBJ whole genome shotgun (WGS) entry which is preliminary data.</text>
</comment>
<gene>
    <name evidence="3" type="ORF">JOC48_003141</name>
</gene>
<dbReference type="InterPro" id="IPR028087">
    <property type="entry name" value="Tad_N"/>
</dbReference>
<evidence type="ECO:0000259" key="2">
    <source>
        <dbReference type="Pfam" id="PF13400"/>
    </source>
</evidence>
<dbReference type="RefSeq" id="WP_239584410.1">
    <property type="nucleotide sequence ID" value="NZ_JAFBDR010000019.1"/>
</dbReference>
<sequence length="301" mass="33060">MKKIKKFFKKEQGNVLVLVSISFMALLTFTGLIIDGGMLYMTKSHLQKVANAAALSGAQELTDEDETEVEEIVDAIIAFHRESAALSNINVTLNEQVSVDLDEPVELAFSSLLGFETINVSAQATASLGKMGRVVGAAPLGINESISLEYGVNYELKVDSDDVDTGNFGILALEGPGAATYEDNLRHGFQEELKVGDIVDTQTGNIAGKTKKVVDELVDSCDDPDQRDCRRILLVPVYQPYNQDSNQMKQVQITGFAYFYILERMQNNDTSITGMFIKRTDTGFEDTNAVDRGAYSIRLTE</sequence>
<proteinExistence type="predicted"/>
<dbReference type="Pfam" id="PF13400">
    <property type="entry name" value="Tad"/>
    <property type="match status" value="1"/>
</dbReference>
<keyword evidence="1" id="KW-0472">Membrane</keyword>
<protein>
    <recommendedName>
        <fullName evidence="2">Putative Flp pilus-assembly TadG-like N-terminal domain-containing protein</fullName>
    </recommendedName>
</protein>
<reference evidence="3 4" key="1">
    <citation type="submission" date="2021-01" db="EMBL/GenBank/DDBJ databases">
        <title>Genomic Encyclopedia of Type Strains, Phase IV (KMG-IV): sequencing the most valuable type-strain genomes for metagenomic binning, comparative biology and taxonomic classification.</title>
        <authorList>
            <person name="Goeker M."/>
        </authorList>
    </citation>
    <scope>NUCLEOTIDE SEQUENCE [LARGE SCALE GENOMIC DNA]</scope>
    <source>
        <strain evidence="3 4">DSM 23711</strain>
    </source>
</reference>
<evidence type="ECO:0000313" key="4">
    <source>
        <dbReference type="Proteomes" id="UP001296943"/>
    </source>
</evidence>
<keyword evidence="1" id="KW-1133">Transmembrane helix</keyword>
<evidence type="ECO:0000256" key="1">
    <source>
        <dbReference type="SAM" id="Phobius"/>
    </source>
</evidence>
<evidence type="ECO:0000313" key="3">
    <source>
        <dbReference type="EMBL" id="MBM7572610.1"/>
    </source>
</evidence>
<accession>A0ABS2N3X2</accession>
<dbReference type="EMBL" id="JAFBDR010000019">
    <property type="protein sequence ID" value="MBM7572610.1"/>
    <property type="molecule type" value="Genomic_DNA"/>
</dbReference>
<name>A0ABS2N3X2_9BACI</name>
<keyword evidence="4" id="KW-1185">Reference proteome</keyword>
<dbReference type="Proteomes" id="UP001296943">
    <property type="component" value="Unassembled WGS sequence"/>
</dbReference>